<evidence type="ECO:0000313" key="2">
    <source>
        <dbReference type="EMBL" id="MBJ7607876.1"/>
    </source>
</evidence>
<sequence length="124" mass="12675">MITDWAPDDLATEVWAADAAARAARAVSGVVRLQPGVWGLIRHLAARAFEQATGQALPDIAGVNVDLVDGGVMVEVQLVVDGGYQAAAVGAAVCAAVCAAVPIAVGHPVTDVWVHIAEIDLTLD</sequence>
<comment type="similarity">
    <text evidence="1">Belongs to the asp23 family.</text>
</comment>
<reference evidence="2 3" key="1">
    <citation type="submission" date="2020-10" db="EMBL/GenBank/DDBJ databases">
        <title>Ca. Dormibacterota MAGs.</title>
        <authorList>
            <person name="Montgomery K."/>
        </authorList>
    </citation>
    <scope>NUCLEOTIDE SEQUENCE [LARGE SCALE GENOMIC DNA]</scope>
    <source>
        <strain evidence="2">Mitchell_Peninsula_5</strain>
    </source>
</reference>
<dbReference type="AlphaFoldDB" id="A0A934KFT6"/>
<gene>
    <name evidence="2" type="ORF">JF887_00385</name>
</gene>
<evidence type="ECO:0000256" key="1">
    <source>
        <dbReference type="ARBA" id="ARBA00005721"/>
    </source>
</evidence>
<dbReference type="Pfam" id="PF03780">
    <property type="entry name" value="Asp23"/>
    <property type="match status" value="1"/>
</dbReference>
<dbReference type="Proteomes" id="UP000614410">
    <property type="component" value="Unassembled WGS sequence"/>
</dbReference>
<name>A0A934KFT6_9BACT</name>
<comment type="caution">
    <text evidence="2">The sequence shown here is derived from an EMBL/GenBank/DDBJ whole genome shotgun (WGS) entry which is preliminary data.</text>
</comment>
<dbReference type="EMBL" id="JAEKNN010000003">
    <property type="protein sequence ID" value="MBJ7607876.1"/>
    <property type="molecule type" value="Genomic_DNA"/>
</dbReference>
<evidence type="ECO:0000313" key="3">
    <source>
        <dbReference type="Proteomes" id="UP000614410"/>
    </source>
</evidence>
<accession>A0A934KFT6</accession>
<proteinExistence type="inferred from homology"/>
<dbReference type="InterPro" id="IPR005531">
    <property type="entry name" value="Asp23"/>
</dbReference>
<organism evidence="2 3">
    <name type="scientific">Candidatus Amunia macphersoniae</name>
    <dbReference type="NCBI Taxonomy" id="3127014"/>
    <lineage>
        <taxon>Bacteria</taxon>
        <taxon>Bacillati</taxon>
        <taxon>Candidatus Dormiibacterota</taxon>
        <taxon>Candidatus Dormibacteria</taxon>
        <taxon>Candidatus Aeolococcales</taxon>
        <taxon>Candidatus Aeolococcaceae</taxon>
        <taxon>Candidatus Amunia</taxon>
    </lineage>
</organism>
<protein>
    <submittedName>
        <fullName evidence="2">Asp23/Gls24 family envelope stress response protein</fullName>
    </submittedName>
</protein>